<accession>A0A0G0YSA5</accession>
<gene>
    <name evidence="1" type="ORF">UU67_C0049G0005</name>
</gene>
<proteinExistence type="predicted"/>
<organism evidence="1 2">
    <name type="scientific">Candidatus Daviesbacteria bacterium GW2011_GWB1_41_5</name>
    <dbReference type="NCBI Taxonomy" id="1618429"/>
    <lineage>
        <taxon>Bacteria</taxon>
        <taxon>Candidatus Daviesiibacteriota</taxon>
    </lineage>
</organism>
<name>A0A0G0YSA5_9BACT</name>
<evidence type="ECO:0000313" key="1">
    <source>
        <dbReference type="EMBL" id="KKS12561.1"/>
    </source>
</evidence>
<dbReference type="EMBL" id="LCBN01000049">
    <property type="protein sequence ID" value="KKS12561.1"/>
    <property type="molecule type" value="Genomic_DNA"/>
</dbReference>
<dbReference type="Proteomes" id="UP000034753">
    <property type="component" value="Unassembled WGS sequence"/>
</dbReference>
<sequence>MEMPLGVTIEKLETKVRLASDRPDDLVAFGELWIYEEGSNEPFCKVKGFTIRIKTFGRADKPKLTVVFPAYPTGKGFLTSFYLPNKSLWEDVTNLFLEEYTQVSGGLSAEEAEGLDERLEIVPDELDKKP</sequence>
<protein>
    <submittedName>
        <fullName evidence="1">Uncharacterized protein</fullName>
    </submittedName>
</protein>
<reference evidence="1 2" key="1">
    <citation type="journal article" date="2015" name="Nature">
        <title>rRNA introns, odd ribosomes, and small enigmatic genomes across a large radiation of phyla.</title>
        <authorList>
            <person name="Brown C.T."/>
            <person name="Hug L.A."/>
            <person name="Thomas B.C."/>
            <person name="Sharon I."/>
            <person name="Castelle C.J."/>
            <person name="Singh A."/>
            <person name="Wilkins M.J."/>
            <person name="Williams K.H."/>
            <person name="Banfield J.F."/>
        </authorList>
    </citation>
    <scope>NUCLEOTIDE SEQUENCE [LARGE SCALE GENOMIC DNA]</scope>
</reference>
<comment type="caution">
    <text evidence="1">The sequence shown here is derived from an EMBL/GenBank/DDBJ whole genome shotgun (WGS) entry which is preliminary data.</text>
</comment>
<dbReference type="AlphaFoldDB" id="A0A0G0YSA5"/>
<evidence type="ECO:0000313" key="2">
    <source>
        <dbReference type="Proteomes" id="UP000034753"/>
    </source>
</evidence>